<keyword evidence="2" id="KW-1185">Reference proteome</keyword>
<dbReference type="EC" id="3.4.14.9" evidence="1"/>
<keyword evidence="1" id="KW-0378">Hydrolase</keyword>
<organism evidence="1 2">
    <name type="scientific">Zalaria obscura</name>
    <dbReference type="NCBI Taxonomy" id="2024903"/>
    <lineage>
        <taxon>Eukaryota</taxon>
        <taxon>Fungi</taxon>
        <taxon>Dikarya</taxon>
        <taxon>Ascomycota</taxon>
        <taxon>Pezizomycotina</taxon>
        <taxon>Dothideomycetes</taxon>
        <taxon>Dothideomycetidae</taxon>
        <taxon>Dothideales</taxon>
        <taxon>Zalariaceae</taxon>
        <taxon>Zalaria</taxon>
    </lineage>
</organism>
<proteinExistence type="predicted"/>
<accession>A0ACC3SNZ5</accession>
<gene>
    <name evidence="1" type="primary">SED2_1</name>
    <name evidence="1" type="ORF">M8818_000651</name>
</gene>
<dbReference type="Proteomes" id="UP001320706">
    <property type="component" value="Unassembled WGS sequence"/>
</dbReference>
<sequence length="96" mass="10908">MEALRGIPDGWYSVGSPEADKRLQFRIAMNQPNYDLFEQTLYDISSPSHASYGKHMKRDELKALLRPQPEATGAVLRWLEESGIPESNIVDDGEWS</sequence>
<dbReference type="EMBL" id="JAMKPW020000003">
    <property type="protein sequence ID" value="KAK8219677.1"/>
    <property type="molecule type" value="Genomic_DNA"/>
</dbReference>
<evidence type="ECO:0000313" key="1">
    <source>
        <dbReference type="EMBL" id="KAK8219677.1"/>
    </source>
</evidence>
<reference evidence="1" key="1">
    <citation type="submission" date="2024-02" db="EMBL/GenBank/DDBJ databases">
        <title>Metagenome Assembled Genome of Zalaria obscura JY119.</title>
        <authorList>
            <person name="Vighnesh L."/>
            <person name="Jagadeeshwari U."/>
            <person name="Venkata Ramana C."/>
            <person name="Sasikala C."/>
        </authorList>
    </citation>
    <scope>NUCLEOTIDE SEQUENCE</scope>
    <source>
        <strain evidence="1">JY119</strain>
    </source>
</reference>
<comment type="caution">
    <text evidence="1">The sequence shown here is derived from an EMBL/GenBank/DDBJ whole genome shotgun (WGS) entry which is preliminary data.</text>
</comment>
<evidence type="ECO:0000313" key="2">
    <source>
        <dbReference type="Proteomes" id="UP001320706"/>
    </source>
</evidence>
<name>A0ACC3SNZ5_9PEZI</name>
<protein>
    <submittedName>
        <fullName evidence="1">Tripeptidyl-peptidase sed2</fullName>
        <ecNumber evidence="1">3.4.14.9</ecNumber>
    </submittedName>
</protein>